<feature type="domain" description="Chitin-binding type-2" evidence="2">
    <location>
        <begin position="25"/>
        <end position="84"/>
    </location>
</feature>
<comment type="caution">
    <text evidence="3">The sequence shown here is derived from an EMBL/GenBank/DDBJ whole genome shotgun (WGS) entry which is preliminary data.</text>
</comment>
<keyword evidence="4" id="KW-1185">Reference proteome</keyword>
<dbReference type="EMBL" id="JBJQND010000013">
    <property type="protein sequence ID" value="KAL3857847.1"/>
    <property type="molecule type" value="Genomic_DNA"/>
</dbReference>
<dbReference type="SUPFAM" id="SSF57625">
    <property type="entry name" value="Invertebrate chitin-binding proteins"/>
    <property type="match status" value="1"/>
</dbReference>
<sequence length="105" mass="11818">MPCYCSTGTELGSDQTASDQTLGSTSTCKIGDSASHHGSCAKFMECTRVENGSLIMHERECQYPLLYDVVSGKCVNYQHVMCENRPEPKDQCKYFVKQFRQFTTI</sequence>
<evidence type="ECO:0000256" key="1">
    <source>
        <dbReference type="SAM" id="MobiDB-lite"/>
    </source>
</evidence>
<dbReference type="Gene3D" id="2.170.140.10">
    <property type="entry name" value="Chitin binding domain"/>
    <property type="match status" value="1"/>
</dbReference>
<dbReference type="PROSITE" id="PS50940">
    <property type="entry name" value="CHIT_BIND_II"/>
    <property type="match status" value="1"/>
</dbReference>
<name>A0ABD3V8B9_SINWO</name>
<reference evidence="3 4" key="1">
    <citation type="submission" date="2024-11" db="EMBL/GenBank/DDBJ databases">
        <title>Chromosome-level genome assembly of the freshwater bivalve Anodonta woodiana.</title>
        <authorList>
            <person name="Chen X."/>
        </authorList>
    </citation>
    <scope>NUCLEOTIDE SEQUENCE [LARGE SCALE GENOMIC DNA]</scope>
    <source>
        <strain evidence="3">MN2024</strain>
        <tissue evidence="3">Gills</tissue>
    </source>
</reference>
<dbReference type="InterPro" id="IPR036508">
    <property type="entry name" value="Chitin-bd_dom_sf"/>
</dbReference>
<dbReference type="AlphaFoldDB" id="A0ABD3V8B9"/>
<organism evidence="3 4">
    <name type="scientific">Sinanodonta woodiana</name>
    <name type="common">Chinese pond mussel</name>
    <name type="synonym">Anodonta woodiana</name>
    <dbReference type="NCBI Taxonomy" id="1069815"/>
    <lineage>
        <taxon>Eukaryota</taxon>
        <taxon>Metazoa</taxon>
        <taxon>Spiralia</taxon>
        <taxon>Lophotrochozoa</taxon>
        <taxon>Mollusca</taxon>
        <taxon>Bivalvia</taxon>
        <taxon>Autobranchia</taxon>
        <taxon>Heteroconchia</taxon>
        <taxon>Palaeoheterodonta</taxon>
        <taxon>Unionida</taxon>
        <taxon>Unionoidea</taxon>
        <taxon>Unionidae</taxon>
        <taxon>Unioninae</taxon>
        <taxon>Sinanodonta</taxon>
    </lineage>
</organism>
<protein>
    <recommendedName>
        <fullName evidence="2">Chitin-binding type-2 domain-containing protein</fullName>
    </recommendedName>
</protein>
<proteinExistence type="predicted"/>
<evidence type="ECO:0000313" key="4">
    <source>
        <dbReference type="Proteomes" id="UP001634394"/>
    </source>
</evidence>
<dbReference type="InterPro" id="IPR002557">
    <property type="entry name" value="Chitin-bd_dom"/>
</dbReference>
<evidence type="ECO:0000313" key="3">
    <source>
        <dbReference type="EMBL" id="KAL3857847.1"/>
    </source>
</evidence>
<evidence type="ECO:0000259" key="2">
    <source>
        <dbReference type="PROSITE" id="PS50940"/>
    </source>
</evidence>
<gene>
    <name evidence="3" type="ORF">ACJMK2_012477</name>
</gene>
<accession>A0ABD3V8B9</accession>
<dbReference type="Proteomes" id="UP001634394">
    <property type="component" value="Unassembled WGS sequence"/>
</dbReference>
<feature type="region of interest" description="Disordered" evidence="1">
    <location>
        <begin position="1"/>
        <end position="22"/>
    </location>
</feature>